<dbReference type="EMBL" id="BARV01025253">
    <property type="protein sequence ID" value="GAI42397.1"/>
    <property type="molecule type" value="Genomic_DNA"/>
</dbReference>
<protein>
    <submittedName>
        <fullName evidence="1">Uncharacterized protein</fullName>
    </submittedName>
</protein>
<proteinExistence type="predicted"/>
<sequence>TGTQEQQSGQIEAIQGKYLDYEYMIGYKKSDKRYVATFTPFLPRNDSIVTLVMLEMIKQVYGKHKITNLEPQLIERSGTNLIMFEGVDANYLC</sequence>
<gene>
    <name evidence="1" type="ORF">S06H3_41055</name>
</gene>
<organism evidence="1">
    <name type="scientific">marine sediment metagenome</name>
    <dbReference type="NCBI Taxonomy" id="412755"/>
    <lineage>
        <taxon>unclassified sequences</taxon>
        <taxon>metagenomes</taxon>
        <taxon>ecological metagenomes</taxon>
    </lineage>
</organism>
<reference evidence="1" key="1">
    <citation type="journal article" date="2014" name="Front. Microbiol.">
        <title>High frequency of phylogenetically diverse reductive dehalogenase-homologous genes in deep subseafloor sedimentary metagenomes.</title>
        <authorList>
            <person name="Kawai M."/>
            <person name="Futagami T."/>
            <person name="Toyoda A."/>
            <person name="Takaki Y."/>
            <person name="Nishi S."/>
            <person name="Hori S."/>
            <person name="Arai W."/>
            <person name="Tsubouchi T."/>
            <person name="Morono Y."/>
            <person name="Uchiyama I."/>
            <person name="Ito T."/>
            <person name="Fujiyama A."/>
            <person name="Inagaki F."/>
            <person name="Takami H."/>
        </authorList>
    </citation>
    <scope>NUCLEOTIDE SEQUENCE</scope>
    <source>
        <strain evidence="1">Expedition CK06-06</strain>
    </source>
</reference>
<dbReference type="AlphaFoldDB" id="X1NEC5"/>
<name>X1NEC5_9ZZZZ</name>
<accession>X1NEC5</accession>
<evidence type="ECO:0000313" key="1">
    <source>
        <dbReference type="EMBL" id="GAI42397.1"/>
    </source>
</evidence>
<comment type="caution">
    <text evidence="1">The sequence shown here is derived from an EMBL/GenBank/DDBJ whole genome shotgun (WGS) entry which is preliminary data.</text>
</comment>
<feature type="non-terminal residue" evidence="1">
    <location>
        <position position="1"/>
    </location>
</feature>